<dbReference type="GO" id="GO:0019005">
    <property type="term" value="C:SCF ubiquitin ligase complex"/>
    <property type="evidence" value="ECO:0007669"/>
    <property type="project" value="TreeGrafter"/>
</dbReference>
<dbReference type="VEuPathDB" id="FungiDB:H310_01995"/>
<dbReference type="CDD" id="cd19757">
    <property type="entry name" value="Bbox1"/>
    <property type="match status" value="1"/>
</dbReference>
<dbReference type="SUPFAM" id="SSF51045">
    <property type="entry name" value="WW domain"/>
    <property type="match status" value="1"/>
</dbReference>
<dbReference type="Pfam" id="PF00612">
    <property type="entry name" value="IQ"/>
    <property type="match status" value="3"/>
</dbReference>
<comment type="caution">
    <text evidence="2">The sequence shown here is derived from an EMBL/GenBank/DDBJ whole genome shotgun (WGS) entry which is preliminary data.</text>
</comment>
<name>A0A3R6WRJ0_9STRA</name>
<accession>A0A3R6WRJ0</accession>
<dbReference type="SMART" id="SM00367">
    <property type="entry name" value="LRR_CC"/>
    <property type="match status" value="4"/>
</dbReference>
<dbReference type="InterPro" id="IPR006553">
    <property type="entry name" value="Leu-rich_rpt_Cys-con_subtyp"/>
</dbReference>
<evidence type="ECO:0000259" key="1">
    <source>
        <dbReference type="PROSITE" id="PS50020"/>
    </source>
</evidence>
<dbReference type="InterPro" id="IPR032675">
    <property type="entry name" value="LRR_dom_sf"/>
</dbReference>
<dbReference type="AlphaFoldDB" id="A0A3R6WRJ0"/>
<dbReference type="CDD" id="cd00201">
    <property type="entry name" value="WW"/>
    <property type="match status" value="1"/>
</dbReference>
<dbReference type="InterPro" id="IPR036020">
    <property type="entry name" value="WW_dom_sf"/>
</dbReference>
<proteinExistence type="predicted"/>
<dbReference type="CDD" id="cd23767">
    <property type="entry name" value="IQCD"/>
    <property type="match status" value="1"/>
</dbReference>
<sequence>MGILSLSNGCHDLLHVDLSRTDFQYKLTDMALLPLSERCKLLQHVNVAGCDYLTDAGLSWLAAGCSALAHLNVAHCVKLTDFSLRAIADGCIWLEFLDISGCPRISDVGLRYISTACRELHTLRLRSTILISDGMSLGRDNAQGLAALSHGCQRLQHLDLTKCLPLKPLRAAWKYGDLHEHHKARGIVPKHRAADMMFLDDYGTCWKAAIKIQVARRDAARRREEALIHWASSKMQSVFRGRQARKYAAVQRMLRRQQHDAATRIQAAYRAHVARTLTERLRKQREKERYVAMVIRVQSAWRRKQARDIFNSKRMLKLAIEARREASATVIQRAFRAYGWRKRNLLYSTALKVKKAEEEAAANKLQLLYKSRAARLEAQRKREALRLLQRKKDQAAQCLQRVIRRRRDKRLRQRQLDEEAKLNAAAQRIQRRFRRRQDMLSYQLMKLGREFQVRTEAALRLQAAWRRKQGPTRFQPWPNTLVGAGHMAKHMLRVLKDEQYQRRHQDTGEIRQRMPQDLLDLLPKPRCNDCGNLGDDMTTTLHPARADVEAAMTECGDCGEFFCSECWHAIHAGGRRRRHRFRTLYDYYGKRIDYGDGEFPSVWPSEIAQDELDGWYLRTSPFREPVLVLGDWEKYVDDSTHREWYFSRSTKVSTYLPPPAFKATAQDIALAWVRKQDGPNQIPYYFNEKTGQRTFDRPPTFVEKEDADAALEVKGVEQVAAGVERAQPTPTDASSYGVDMGNGWMQYWDDTYQVYFYYNTYTQESTYTPPDGAMDSIAL</sequence>
<dbReference type="Gene3D" id="3.80.10.10">
    <property type="entry name" value="Ribonuclease Inhibitor"/>
    <property type="match status" value="1"/>
</dbReference>
<evidence type="ECO:0000313" key="2">
    <source>
        <dbReference type="EMBL" id="RHY33264.1"/>
    </source>
</evidence>
<dbReference type="Pfam" id="PF25372">
    <property type="entry name" value="DUF7885"/>
    <property type="match status" value="1"/>
</dbReference>
<dbReference type="InterPro" id="IPR001202">
    <property type="entry name" value="WW_dom"/>
</dbReference>
<dbReference type="PROSITE" id="PS01159">
    <property type="entry name" value="WW_DOMAIN_1"/>
    <property type="match status" value="1"/>
</dbReference>
<dbReference type="InterPro" id="IPR057207">
    <property type="entry name" value="FBXL15_LRR"/>
</dbReference>
<dbReference type="InterPro" id="IPR000048">
    <property type="entry name" value="IQ_motif_EF-hand-BS"/>
</dbReference>
<dbReference type="SUPFAM" id="SSF52047">
    <property type="entry name" value="RNI-like"/>
    <property type="match status" value="1"/>
</dbReference>
<dbReference type="PROSITE" id="PS50020">
    <property type="entry name" value="WW_DOMAIN_2"/>
    <property type="match status" value="1"/>
</dbReference>
<dbReference type="PROSITE" id="PS50096">
    <property type="entry name" value="IQ"/>
    <property type="match status" value="2"/>
</dbReference>
<keyword evidence="3" id="KW-1185">Reference proteome</keyword>
<dbReference type="Gene3D" id="2.20.70.10">
    <property type="match status" value="2"/>
</dbReference>
<organism evidence="2 3">
    <name type="scientific">Aphanomyces invadans</name>
    <dbReference type="NCBI Taxonomy" id="157072"/>
    <lineage>
        <taxon>Eukaryota</taxon>
        <taxon>Sar</taxon>
        <taxon>Stramenopiles</taxon>
        <taxon>Oomycota</taxon>
        <taxon>Saprolegniomycetes</taxon>
        <taxon>Saprolegniales</taxon>
        <taxon>Verrucalvaceae</taxon>
        <taxon>Aphanomyces</taxon>
    </lineage>
</organism>
<reference evidence="2 3" key="1">
    <citation type="submission" date="2018-08" db="EMBL/GenBank/DDBJ databases">
        <title>Aphanomyces genome sequencing and annotation.</title>
        <authorList>
            <person name="Minardi D."/>
            <person name="Oidtmann B."/>
            <person name="Van Der Giezen M."/>
            <person name="Studholme D.J."/>
        </authorList>
    </citation>
    <scope>NUCLEOTIDE SEQUENCE [LARGE SCALE GENOMIC DNA]</scope>
    <source>
        <strain evidence="2 3">NJM0002</strain>
    </source>
</reference>
<evidence type="ECO:0000313" key="3">
    <source>
        <dbReference type="Proteomes" id="UP000285060"/>
    </source>
</evidence>
<protein>
    <recommendedName>
        <fullName evidence="1">WW domain-containing protein</fullName>
    </recommendedName>
</protein>
<dbReference type="Proteomes" id="UP000285060">
    <property type="component" value="Unassembled WGS sequence"/>
</dbReference>
<feature type="domain" description="WW" evidence="1">
    <location>
        <begin position="738"/>
        <end position="772"/>
    </location>
</feature>
<dbReference type="SMART" id="SM00015">
    <property type="entry name" value="IQ"/>
    <property type="match status" value="6"/>
</dbReference>
<gene>
    <name evidence="2" type="ORF">DYB32_002206</name>
</gene>
<dbReference type="Gene3D" id="1.20.5.190">
    <property type="match status" value="1"/>
</dbReference>
<dbReference type="SMART" id="SM00456">
    <property type="entry name" value="WW"/>
    <property type="match status" value="3"/>
</dbReference>
<dbReference type="GO" id="GO:0031146">
    <property type="term" value="P:SCF-dependent proteasomal ubiquitin-dependent protein catabolic process"/>
    <property type="evidence" value="ECO:0007669"/>
    <property type="project" value="TreeGrafter"/>
</dbReference>
<dbReference type="EMBL" id="QUSY01000083">
    <property type="protein sequence ID" value="RHY33264.1"/>
    <property type="molecule type" value="Genomic_DNA"/>
</dbReference>
<dbReference type="PANTHER" id="PTHR13318">
    <property type="entry name" value="PARTNER OF PAIRED, ISOFORM B-RELATED"/>
    <property type="match status" value="1"/>
</dbReference>